<reference evidence="6 7" key="1">
    <citation type="journal article" date="2014" name="BMC Genomics">
        <title>Adaptive genomic structural variation in the grape powdery mildew pathogen, Erysiphe necator.</title>
        <authorList>
            <person name="Jones L."/>
            <person name="Riaz S."/>
            <person name="Morales-Cruz A."/>
            <person name="Amrine K.C."/>
            <person name="McGuire B."/>
            <person name="Gubler W.D."/>
            <person name="Walker M.A."/>
            <person name="Cantu D."/>
        </authorList>
    </citation>
    <scope>NUCLEOTIDE SEQUENCE [LARGE SCALE GENOMIC DNA]</scope>
    <source>
        <strain evidence="7">c</strain>
    </source>
</reference>
<evidence type="ECO:0000259" key="5">
    <source>
        <dbReference type="Pfam" id="PF24589"/>
    </source>
</evidence>
<keyword evidence="7" id="KW-1185">Reference proteome</keyword>
<evidence type="ECO:0000313" key="6">
    <source>
        <dbReference type="EMBL" id="KHJ31927.1"/>
    </source>
</evidence>
<proteinExistence type="predicted"/>
<accession>A0A0B1NZY0</accession>
<evidence type="ECO:0000313" key="7">
    <source>
        <dbReference type="Proteomes" id="UP000030854"/>
    </source>
</evidence>
<dbReference type="Pfam" id="PF24587">
    <property type="entry name" value="DUF7612"/>
    <property type="match status" value="1"/>
</dbReference>
<evidence type="ECO:0000259" key="2">
    <source>
        <dbReference type="Pfam" id="PF24586"/>
    </source>
</evidence>
<dbReference type="Pfam" id="PF24586">
    <property type="entry name" value="DUF7611"/>
    <property type="match status" value="1"/>
</dbReference>
<feature type="domain" description="DUF7612" evidence="3">
    <location>
        <begin position="636"/>
        <end position="766"/>
    </location>
</feature>
<feature type="compositionally biased region" description="Basic and acidic residues" evidence="1">
    <location>
        <begin position="175"/>
        <end position="192"/>
    </location>
</feature>
<sequence length="1066" mass="121613">MEEFLSKGNEHDRKQRNRFMGKLFREPKKPTSEIEVEEFLHGSSNKSFRAQSKIPNSQPNARLDAIYLPKITHELELSHSTLPVTPRTTPKRSRKGLVVHFSDTKPELIGEGGDLAETPVVNVSSWKKFGFDPPLQRQITHSLTDKQDAIENLQESPQQLDSKEIMFSDSPQKLQPKDDQNNEKRANNRESEDQGSYEMITQISENLSKRKKEEETYSFLQKVKDEMRSSEGMTLVASRNSIEEGALSESLAIEGTSSQLEELHLNTISNAIRSNPSHSLAPDELMTIESLIENSISISKSSITKEFSPLNLEVSQGKLGTIDSKTPKDHGLDTTISVEEEALNEFFKRTAHLSNLFRASSEAVKPLDYCSLEILVRASLWWFLKGRMNLENAVRDRSRCNHGQAANLYNLYQAYVDLAKTLWILEIVRFKYTDTGFDLVADNKPSDALDTRELVINGMTKLAVSMKRNNFLPPSAFQFHEIQMLDLTIWISDDGDKSLISGQRLHCVPSISGSLPLGDTNRSFHYGRIFAEAILTEEGTDQRYRSPIMLSIIRNQKEKFIQAIVVNQDGSLNFVVQSDKSRGPTWQDLKWYVRKAKIEIQLPRGFLILIQCSQFDFGMIWKLHDYEKRMYGTFSQRAGEELTFETTLKNYQFLDENSHSMKSNEPQPHSHMRLFEKKIVKNAAAGPRTLHRGFRISVLTSPTTKYLKSNELELLTSYPIEFSFLRGEGEFPAILLKSGGRSSKGMLIATFNEHNERARFHSLLTNVALRPNEVIVAKGNLSAFAFSTVNQKLIQLSQGLGLQGFKFINEQYLQGCKTVLSEKLRMTIEFRYGTITDRVNVGPGELKLHLDPRHPCQLRVLRQPQEDWTILIESQAPQGSLRELEVLLAMCKGFELVMAYTFPSKNELHLFQMALTGFQVIFDEVVTSLNISRRRMVVPIYKKWDAGMPRILIVKKEKVIQLVAFFDNFSHGDCMNFILRSTDIFENSSRSGKYSLRIVDAKFALPKVRTEDTILDNEFVCLDMPEYPGEHDDISIHFDNESALGRFMKSLPAQVRQASRIATVRR</sequence>
<dbReference type="OMA" id="CMNFILR"/>
<evidence type="ECO:0000259" key="4">
    <source>
        <dbReference type="Pfam" id="PF24588"/>
    </source>
</evidence>
<dbReference type="EMBL" id="JNVN01002472">
    <property type="protein sequence ID" value="KHJ31927.1"/>
    <property type="molecule type" value="Genomic_DNA"/>
</dbReference>
<dbReference type="InterPro" id="IPR056033">
    <property type="entry name" value="DUF7614"/>
</dbReference>
<feature type="domain" description="DUF7611" evidence="2">
    <location>
        <begin position="483"/>
        <end position="632"/>
    </location>
</feature>
<feature type="region of interest" description="Disordered" evidence="1">
    <location>
        <begin position="1"/>
        <end position="27"/>
    </location>
</feature>
<feature type="domain" description="DUF7614" evidence="5">
    <location>
        <begin position="922"/>
        <end position="1052"/>
    </location>
</feature>
<gene>
    <name evidence="6" type="ORF">EV44_g0974</name>
</gene>
<comment type="caution">
    <text evidence="6">The sequence shown here is derived from an EMBL/GenBank/DDBJ whole genome shotgun (WGS) entry which is preliminary data.</text>
</comment>
<evidence type="ECO:0000256" key="1">
    <source>
        <dbReference type="SAM" id="MobiDB-lite"/>
    </source>
</evidence>
<name>A0A0B1NZY0_UNCNE</name>
<dbReference type="InterPro" id="IPR056031">
    <property type="entry name" value="DUF7612"/>
</dbReference>
<feature type="compositionally biased region" description="Basic and acidic residues" evidence="1">
    <location>
        <begin position="1"/>
        <end position="13"/>
    </location>
</feature>
<evidence type="ECO:0000259" key="3">
    <source>
        <dbReference type="Pfam" id="PF24587"/>
    </source>
</evidence>
<dbReference type="HOGENOM" id="CLU_003334_1_0_1"/>
<dbReference type="InterPro" id="IPR056032">
    <property type="entry name" value="DUF7613"/>
</dbReference>
<dbReference type="InterPro" id="IPR056030">
    <property type="entry name" value="DUF7611"/>
</dbReference>
<feature type="region of interest" description="Disordered" evidence="1">
    <location>
        <begin position="170"/>
        <end position="198"/>
    </location>
</feature>
<feature type="domain" description="DUF7613" evidence="4">
    <location>
        <begin position="771"/>
        <end position="916"/>
    </location>
</feature>
<dbReference type="Pfam" id="PF24588">
    <property type="entry name" value="DUF7613"/>
    <property type="match status" value="1"/>
</dbReference>
<protein>
    <submittedName>
        <fullName evidence="6">Uncharacterized protein</fullName>
    </submittedName>
</protein>
<dbReference type="Pfam" id="PF24589">
    <property type="entry name" value="DUF7614"/>
    <property type="match status" value="1"/>
</dbReference>
<dbReference type="STRING" id="52586.A0A0B1NZY0"/>
<dbReference type="Proteomes" id="UP000030854">
    <property type="component" value="Unassembled WGS sequence"/>
</dbReference>
<dbReference type="AlphaFoldDB" id="A0A0B1NZY0"/>
<organism evidence="6 7">
    <name type="scientific">Uncinula necator</name>
    <name type="common">Grape powdery mildew</name>
    <dbReference type="NCBI Taxonomy" id="52586"/>
    <lineage>
        <taxon>Eukaryota</taxon>
        <taxon>Fungi</taxon>
        <taxon>Dikarya</taxon>
        <taxon>Ascomycota</taxon>
        <taxon>Pezizomycotina</taxon>
        <taxon>Leotiomycetes</taxon>
        <taxon>Erysiphales</taxon>
        <taxon>Erysiphaceae</taxon>
        <taxon>Erysiphe</taxon>
    </lineage>
</organism>